<organism evidence="2 3">
    <name type="scientific">Uliginosibacterium flavum</name>
    <dbReference type="NCBI Taxonomy" id="1396831"/>
    <lineage>
        <taxon>Bacteria</taxon>
        <taxon>Pseudomonadati</taxon>
        <taxon>Pseudomonadota</taxon>
        <taxon>Betaproteobacteria</taxon>
        <taxon>Rhodocyclales</taxon>
        <taxon>Zoogloeaceae</taxon>
        <taxon>Uliginosibacterium</taxon>
    </lineage>
</organism>
<dbReference type="InterPro" id="IPR003615">
    <property type="entry name" value="HNH_nuc"/>
</dbReference>
<keyword evidence="2" id="KW-0540">Nuclease</keyword>
<sequence>MTPLERVRIEKAATDYGFDLTPHDDGGWIVLRSSAFPELVRVTTETNKGFVIEAKPPLIFNGSVEATDIHALHACLAKAAATARNIPNRIAQQFIQQTHTLQQTTEIERGVVQRIGQGLFRTSLLDYWGGVCCVTGLALPELLRASRIRPWARCDTNEERLDVFNGLLLSPNVDALFDGGWITFSDAGRVVISEALPNEEWKRLGLDASVCVHGICPEHRSYLTFHRGEVFRVL</sequence>
<gene>
    <name evidence="2" type="ORF">ABXR19_17565</name>
</gene>
<name>A0ABV2TQ03_9RHOO</name>
<evidence type="ECO:0000313" key="2">
    <source>
        <dbReference type="EMBL" id="MET7016000.1"/>
    </source>
</evidence>
<keyword evidence="2" id="KW-0255">Endonuclease</keyword>
<dbReference type="Proteomes" id="UP001549691">
    <property type="component" value="Unassembled WGS sequence"/>
</dbReference>
<evidence type="ECO:0000313" key="3">
    <source>
        <dbReference type="Proteomes" id="UP001549691"/>
    </source>
</evidence>
<dbReference type="EMBL" id="JBEWZI010000026">
    <property type="protein sequence ID" value="MET7016000.1"/>
    <property type="molecule type" value="Genomic_DNA"/>
</dbReference>
<protein>
    <submittedName>
        <fullName evidence="2">HNH endonuclease signature motif containing protein</fullName>
        <ecNumber evidence="2">3.1.-.-</ecNumber>
    </submittedName>
</protein>
<evidence type="ECO:0000259" key="1">
    <source>
        <dbReference type="Pfam" id="PF13391"/>
    </source>
</evidence>
<keyword evidence="3" id="KW-1185">Reference proteome</keyword>
<dbReference type="GO" id="GO:0016787">
    <property type="term" value="F:hydrolase activity"/>
    <property type="evidence" value="ECO:0007669"/>
    <property type="project" value="UniProtKB-KW"/>
</dbReference>
<dbReference type="GO" id="GO:0004519">
    <property type="term" value="F:endonuclease activity"/>
    <property type="evidence" value="ECO:0007669"/>
    <property type="project" value="UniProtKB-KW"/>
</dbReference>
<proteinExistence type="predicted"/>
<keyword evidence="2" id="KW-0378">Hydrolase</keyword>
<dbReference type="Pfam" id="PF13391">
    <property type="entry name" value="HNH_2"/>
    <property type="match status" value="1"/>
</dbReference>
<dbReference type="RefSeq" id="WP_354602458.1">
    <property type="nucleotide sequence ID" value="NZ_JBEWZI010000026.1"/>
</dbReference>
<accession>A0ABV2TQ03</accession>
<comment type="caution">
    <text evidence="2">The sequence shown here is derived from an EMBL/GenBank/DDBJ whole genome shotgun (WGS) entry which is preliminary data.</text>
</comment>
<dbReference type="EC" id="3.1.-.-" evidence="2"/>
<feature type="domain" description="HNH nuclease" evidence="1">
    <location>
        <begin position="132"/>
        <end position="184"/>
    </location>
</feature>
<reference evidence="2 3" key="1">
    <citation type="submission" date="2024-07" db="EMBL/GenBank/DDBJ databases">
        <title>Uliginosibacterium flavum JJ3220;KACC:17644.</title>
        <authorList>
            <person name="Kim M.K."/>
        </authorList>
    </citation>
    <scope>NUCLEOTIDE SEQUENCE [LARGE SCALE GENOMIC DNA]</scope>
    <source>
        <strain evidence="2 3">KACC:17644</strain>
    </source>
</reference>